<comment type="subcellular location">
    <subcellularLocation>
        <location evidence="1">Cell membrane</location>
        <topology evidence="1">Single-pass type I membrane protein</topology>
    </subcellularLocation>
</comment>
<organism evidence="10 11">
    <name type="scientific">Caenorhabditis bovis</name>
    <dbReference type="NCBI Taxonomy" id="2654633"/>
    <lineage>
        <taxon>Eukaryota</taxon>
        <taxon>Metazoa</taxon>
        <taxon>Ecdysozoa</taxon>
        <taxon>Nematoda</taxon>
        <taxon>Chromadorea</taxon>
        <taxon>Rhabditida</taxon>
        <taxon>Rhabditina</taxon>
        <taxon>Rhabditomorpha</taxon>
        <taxon>Rhabditoidea</taxon>
        <taxon>Rhabditidae</taxon>
        <taxon>Peloderinae</taxon>
        <taxon>Caenorhabditis</taxon>
    </lineage>
</organism>
<proteinExistence type="predicted"/>
<evidence type="ECO:0000256" key="3">
    <source>
        <dbReference type="ARBA" id="ARBA00022475"/>
    </source>
</evidence>
<evidence type="ECO:0000259" key="9">
    <source>
        <dbReference type="PROSITE" id="PS51034"/>
    </source>
</evidence>
<dbReference type="InterPro" id="IPR051962">
    <property type="entry name" value="Cuticlin"/>
</dbReference>
<sequence>MLIHPSTRLLFTDIMRKIILILQAISFASSALQIDNGLIGEPVILCGSESLTIHFKTKEAFEGHSYVKGHYSTKQCRTDATLEPSVNLTVPYSQCDVLRQRSNNPRGIMITTTVIISFHPMFITKIDKSYKVQCFYSEAAKTVTQQLDVEIGKGQEKRVFVMVGDDPAQSENITSADKKIFNDNPTEERIDYNVPLPECNYMVLSENKNGSPVKFATVGQIVYHEWSCEPVNKNEKSPFCATVHSCSVKDETGKEVQLFDENGCAVDKYLINNLEYTSDLTGGQVSQVFKFADQPSVFFQCQIRLSLKDEDGKCRRSSDNCPTALRGKRSAGPNENDVDVISQKMTVFDIDEPLGSESNKQAVQELQKASVPSDVCVSPSTASGLAALLASTLLVSLISVLLLCFRHPTVKVKLAS</sequence>
<keyword evidence="2" id="KW-0193">Cuticle</keyword>
<dbReference type="GO" id="GO:0005886">
    <property type="term" value="C:plasma membrane"/>
    <property type="evidence" value="ECO:0007669"/>
    <property type="project" value="UniProtKB-SubCell"/>
</dbReference>
<keyword evidence="3" id="KW-1003">Cell membrane</keyword>
<keyword evidence="11" id="KW-1185">Reference proteome</keyword>
<keyword evidence="5" id="KW-0732">Signal</keyword>
<feature type="transmembrane region" description="Helical" evidence="8">
    <location>
        <begin position="385"/>
        <end position="405"/>
    </location>
</feature>
<name>A0A8S1EGY7_9PELO</name>
<feature type="domain" description="ZP" evidence="9">
    <location>
        <begin position="45"/>
        <end position="321"/>
    </location>
</feature>
<dbReference type="Pfam" id="PF25301">
    <property type="entry name" value="CUT_C"/>
    <property type="match status" value="1"/>
</dbReference>
<evidence type="ECO:0000256" key="7">
    <source>
        <dbReference type="ARBA" id="ARBA00023136"/>
    </source>
</evidence>
<evidence type="ECO:0000256" key="6">
    <source>
        <dbReference type="ARBA" id="ARBA00022989"/>
    </source>
</evidence>
<evidence type="ECO:0000256" key="1">
    <source>
        <dbReference type="ARBA" id="ARBA00004251"/>
    </source>
</evidence>
<evidence type="ECO:0000256" key="5">
    <source>
        <dbReference type="ARBA" id="ARBA00022729"/>
    </source>
</evidence>
<keyword evidence="6 8" id="KW-1133">Transmembrane helix</keyword>
<dbReference type="Pfam" id="PF25057">
    <property type="entry name" value="CUT_N"/>
    <property type="match status" value="1"/>
</dbReference>
<dbReference type="AlphaFoldDB" id="A0A8S1EGY7"/>
<gene>
    <name evidence="10" type="ORF">CBOVIS_LOCUS2397</name>
</gene>
<dbReference type="InterPro" id="IPR001507">
    <property type="entry name" value="ZP_dom"/>
</dbReference>
<evidence type="ECO:0000313" key="11">
    <source>
        <dbReference type="Proteomes" id="UP000494206"/>
    </source>
</evidence>
<accession>A0A8S1EGY7</accession>
<dbReference type="InterPro" id="IPR056953">
    <property type="entry name" value="CUT_N"/>
</dbReference>
<evidence type="ECO:0000313" key="10">
    <source>
        <dbReference type="EMBL" id="CAB3399241.1"/>
    </source>
</evidence>
<keyword evidence="4 8" id="KW-0812">Transmembrane</keyword>
<comment type="caution">
    <text evidence="10">The sequence shown here is derived from an EMBL/GenBank/DDBJ whole genome shotgun (WGS) entry which is preliminary data.</text>
</comment>
<dbReference type="EMBL" id="CADEPM010000002">
    <property type="protein sequence ID" value="CAB3399241.1"/>
    <property type="molecule type" value="Genomic_DNA"/>
</dbReference>
<dbReference type="Proteomes" id="UP000494206">
    <property type="component" value="Unassembled WGS sequence"/>
</dbReference>
<dbReference type="PROSITE" id="PS51034">
    <property type="entry name" value="ZP_2"/>
    <property type="match status" value="1"/>
</dbReference>
<dbReference type="SMART" id="SM00241">
    <property type="entry name" value="ZP"/>
    <property type="match status" value="1"/>
</dbReference>
<keyword evidence="7 8" id="KW-0472">Membrane</keyword>
<evidence type="ECO:0000256" key="8">
    <source>
        <dbReference type="SAM" id="Phobius"/>
    </source>
</evidence>
<dbReference type="GO" id="GO:0042302">
    <property type="term" value="F:structural constituent of cuticle"/>
    <property type="evidence" value="ECO:0007669"/>
    <property type="project" value="UniProtKB-KW"/>
</dbReference>
<dbReference type="OrthoDB" id="6139674at2759"/>
<evidence type="ECO:0000256" key="4">
    <source>
        <dbReference type="ARBA" id="ARBA00022692"/>
    </source>
</evidence>
<dbReference type="InterPro" id="IPR057475">
    <property type="entry name" value="CUT_C"/>
</dbReference>
<dbReference type="PANTHER" id="PTHR22907:SF34">
    <property type="entry name" value="ZP DOMAIN-CONTAINING PROTEIN"/>
    <property type="match status" value="1"/>
</dbReference>
<dbReference type="PANTHER" id="PTHR22907">
    <property type="entry name" value="GH04558P"/>
    <property type="match status" value="1"/>
</dbReference>
<reference evidence="10 11" key="1">
    <citation type="submission" date="2020-04" db="EMBL/GenBank/DDBJ databases">
        <authorList>
            <person name="Laetsch R D."/>
            <person name="Stevens L."/>
            <person name="Kumar S."/>
            <person name="Blaxter L. M."/>
        </authorList>
    </citation>
    <scope>NUCLEOTIDE SEQUENCE [LARGE SCALE GENOMIC DNA]</scope>
</reference>
<evidence type="ECO:0000256" key="2">
    <source>
        <dbReference type="ARBA" id="ARBA00022460"/>
    </source>
</evidence>
<protein>
    <recommendedName>
        <fullName evidence="9">ZP domain-containing protein</fullName>
    </recommendedName>
</protein>